<evidence type="ECO:0000313" key="3">
    <source>
        <dbReference type="Proteomes" id="UP000036513"/>
    </source>
</evidence>
<comment type="caution">
    <text evidence="2">The sequence shown here is derived from an EMBL/GenBank/DDBJ whole genome shotgun (WGS) entry which is preliminary data.</text>
</comment>
<keyword evidence="1" id="KW-0812">Transmembrane</keyword>
<proteinExistence type="predicted"/>
<protein>
    <submittedName>
        <fullName evidence="2">Uncharacterized protein</fullName>
    </submittedName>
</protein>
<accession>A0A0J6YD16</accession>
<name>A0A0J6YD16_9MYCO</name>
<sequence>MGIRTAVRRLLSRRVSVYDVVEMALWLAIPYVGIGLTWAFFQTQQVGAVEDILTTRLPAGADILSYLLVAALWPLGMLVPGVCAA</sequence>
<organism evidence="2 3">
    <name type="scientific">Mycolicibacterium chlorophenolicum</name>
    <dbReference type="NCBI Taxonomy" id="37916"/>
    <lineage>
        <taxon>Bacteria</taxon>
        <taxon>Bacillati</taxon>
        <taxon>Actinomycetota</taxon>
        <taxon>Actinomycetes</taxon>
        <taxon>Mycobacteriales</taxon>
        <taxon>Mycobacteriaceae</taxon>
        <taxon>Mycolicibacterium</taxon>
    </lineage>
</organism>
<gene>
    <name evidence="2" type="ORF">MCHLDSM_05628</name>
</gene>
<dbReference type="STRING" id="37916.MCHLDSM_05628"/>
<keyword evidence="1" id="KW-0472">Membrane</keyword>
<feature type="transmembrane region" description="Helical" evidence="1">
    <location>
        <begin position="63"/>
        <end position="84"/>
    </location>
</feature>
<keyword evidence="1" id="KW-1133">Transmembrane helix</keyword>
<keyword evidence="3" id="KW-1185">Reference proteome</keyword>
<evidence type="ECO:0000256" key="1">
    <source>
        <dbReference type="SAM" id="Phobius"/>
    </source>
</evidence>
<evidence type="ECO:0000313" key="2">
    <source>
        <dbReference type="EMBL" id="KMO70736.1"/>
    </source>
</evidence>
<dbReference type="EMBL" id="JYNL01000064">
    <property type="protein sequence ID" value="KMO70736.1"/>
    <property type="molecule type" value="Genomic_DNA"/>
</dbReference>
<dbReference type="RefSeq" id="WP_048472669.1">
    <property type="nucleotide sequence ID" value="NZ_JYNL01000064.1"/>
</dbReference>
<reference evidence="2 3" key="1">
    <citation type="journal article" date="2015" name="Genome Biol. Evol.">
        <title>Characterization of Three Mycobacterium spp. with Potential Use in Bioremediation by Genome Sequencing and Comparative Genomics.</title>
        <authorList>
            <person name="Das S."/>
            <person name="Pettersson B.M."/>
            <person name="Behra P.R."/>
            <person name="Ramesh M."/>
            <person name="Dasgupta S."/>
            <person name="Bhattacharya A."/>
            <person name="Kirsebom L.A."/>
        </authorList>
    </citation>
    <scope>NUCLEOTIDE SEQUENCE [LARGE SCALE GENOMIC DNA]</scope>
    <source>
        <strain evidence="2 3">DSM 43826</strain>
    </source>
</reference>
<feature type="transmembrane region" description="Helical" evidence="1">
    <location>
        <begin position="20"/>
        <end position="41"/>
    </location>
</feature>
<dbReference type="AlphaFoldDB" id="A0A0J6YD16"/>
<dbReference type="Proteomes" id="UP000036513">
    <property type="component" value="Unassembled WGS sequence"/>
</dbReference>